<comment type="caution">
    <text evidence="3">The sequence shown here is derived from an EMBL/GenBank/DDBJ whole genome shotgun (WGS) entry which is preliminary data.</text>
</comment>
<feature type="compositionally biased region" description="Basic and acidic residues" evidence="1">
    <location>
        <begin position="30"/>
        <end position="47"/>
    </location>
</feature>
<feature type="region of interest" description="Disordered" evidence="1">
    <location>
        <begin position="12"/>
        <end position="48"/>
    </location>
</feature>
<evidence type="ECO:0000256" key="1">
    <source>
        <dbReference type="SAM" id="MobiDB-lite"/>
    </source>
</evidence>
<keyword evidence="2" id="KW-0472">Membrane</keyword>
<proteinExistence type="predicted"/>
<organism evidence="3 4">
    <name type="scientific">Dactylosporangium vinaceum</name>
    <dbReference type="NCBI Taxonomy" id="53362"/>
    <lineage>
        <taxon>Bacteria</taxon>
        <taxon>Bacillati</taxon>
        <taxon>Actinomycetota</taxon>
        <taxon>Actinomycetes</taxon>
        <taxon>Micromonosporales</taxon>
        <taxon>Micromonosporaceae</taxon>
        <taxon>Dactylosporangium</taxon>
    </lineage>
</organism>
<evidence type="ECO:0000313" key="3">
    <source>
        <dbReference type="EMBL" id="MFB9449289.1"/>
    </source>
</evidence>
<feature type="transmembrane region" description="Helical" evidence="2">
    <location>
        <begin position="83"/>
        <end position="107"/>
    </location>
</feature>
<protein>
    <submittedName>
        <fullName evidence="3">Uncharacterized protein</fullName>
    </submittedName>
</protein>
<gene>
    <name evidence="3" type="ORF">ACFFTR_39955</name>
</gene>
<sequence length="120" mass="12214">MGSTDMLAELVDCAGGSAPGDDQIGDGADEADHRKGEEHPDDCEHPGGEAAGGCAGPIVCVHRVRVAIVAEAPRRFVVLARGVLMGLLSVLGGLVVGALSGLLVGLLPRLHDLFLRSVPS</sequence>
<dbReference type="EMBL" id="JBHMCA010000065">
    <property type="protein sequence ID" value="MFB9449289.1"/>
    <property type="molecule type" value="Genomic_DNA"/>
</dbReference>
<dbReference type="RefSeq" id="WP_223103450.1">
    <property type="nucleotide sequence ID" value="NZ_CP061913.1"/>
</dbReference>
<dbReference type="Proteomes" id="UP001589608">
    <property type="component" value="Unassembled WGS sequence"/>
</dbReference>
<accession>A0ABV5MKD1</accession>
<name>A0ABV5MKD1_9ACTN</name>
<evidence type="ECO:0000256" key="2">
    <source>
        <dbReference type="SAM" id="Phobius"/>
    </source>
</evidence>
<evidence type="ECO:0000313" key="4">
    <source>
        <dbReference type="Proteomes" id="UP001589608"/>
    </source>
</evidence>
<keyword evidence="2" id="KW-1133">Transmembrane helix</keyword>
<keyword evidence="2" id="KW-0812">Transmembrane</keyword>
<reference evidence="3 4" key="1">
    <citation type="submission" date="2024-09" db="EMBL/GenBank/DDBJ databases">
        <authorList>
            <person name="Sun Q."/>
            <person name="Mori K."/>
        </authorList>
    </citation>
    <scope>NUCLEOTIDE SEQUENCE [LARGE SCALE GENOMIC DNA]</scope>
    <source>
        <strain evidence="3 4">JCM 3307</strain>
    </source>
</reference>
<keyword evidence="4" id="KW-1185">Reference proteome</keyword>